<sequence length="77" mass="8271">MAKISNNSMAMVATVSLVGVFASAIGFFSPDTCTVDQLEGWTSCAAIHEQRILGSWGFLLLSIIGFTVSIVRMKKSK</sequence>
<evidence type="ECO:0000256" key="1">
    <source>
        <dbReference type="SAM" id="Phobius"/>
    </source>
</evidence>
<reference evidence="2" key="1">
    <citation type="submission" date="2020-05" db="EMBL/GenBank/DDBJ databases">
        <authorList>
            <person name="Chiriac C."/>
            <person name="Salcher M."/>
            <person name="Ghai R."/>
            <person name="Kavagutti S V."/>
        </authorList>
    </citation>
    <scope>NUCLEOTIDE SEQUENCE</scope>
</reference>
<proteinExistence type="predicted"/>
<keyword evidence="1" id="KW-1133">Transmembrane helix</keyword>
<evidence type="ECO:0000313" key="2">
    <source>
        <dbReference type="EMBL" id="CAB4634009.1"/>
    </source>
</evidence>
<protein>
    <submittedName>
        <fullName evidence="2">Unannotated protein</fullName>
    </submittedName>
</protein>
<organism evidence="2">
    <name type="scientific">freshwater metagenome</name>
    <dbReference type="NCBI Taxonomy" id="449393"/>
    <lineage>
        <taxon>unclassified sequences</taxon>
        <taxon>metagenomes</taxon>
        <taxon>ecological metagenomes</taxon>
    </lineage>
</organism>
<keyword evidence="1" id="KW-0812">Transmembrane</keyword>
<gene>
    <name evidence="2" type="ORF">UFOPK2001_00715</name>
</gene>
<name>A0A6J6JDE0_9ZZZZ</name>
<keyword evidence="1" id="KW-0472">Membrane</keyword>
<dbReference type="AlphaFoldDB" id="A0A6J6JDE0"/>
<accession>A0A6J6JDE0</accession>
<dbReference type="EMBL" id="CAEZVN010000059">
    <property type="protein sequence ID" value="CAB4634009.1"/>
    <property type="molecule type" value="Genomic_DNA"/>
</dbReference>
<feature type="transmembrane region" description="Helical" evidence="1">
    <location>
        <begin position="52"/>
        <end position="71"/>
    </location>
</feature>